<reference evidence="4 5" key="1">
    <citation type="journal article" date="2007" name="Int. J. Syst. Evol. Microbiol.">
        <title>Description of Pelomonas aquatica sp. nov. and Pelomonas puraquae sp. nov., isolated from industrial and haemodialysis water.</title>
        <authorList>
            <person name="Gomila M."/>
            <person name="Bowien B."/>
            <person name="Falsen E."/>
            <person name="Moore E.R."/>
            <person name="Lalucat J."/>
        </authorList>
    </citation>
    <scope>NUCLEOTIDE SEQUENCE [LARGE SCALE GENOMIC DNA]</scope>
    <source>
        <strain evidence="4 5">CCUG 52769</strain>
    </source>
</reference>
<evidence type="ECO:0000256" key="1">
    <source>
        <dbReference type="ARBA" id="ARBA00022801"/>
    </source>
</evidence>
<sequence length="295" mass="31443">MAAMKFGWALLAALVAALALVACSPITALNALAPAGTHTRTADVAYGDGPRQKLDIYRPAQPAPTGGWPVVVFFYGGSWNSGARGDYAFVGEALAARGILTLVADYRLYPEVRYPDFLRDSAAALAWGLEHASPLGGNPRRVFVMGHSAGAYNAAMLALDARWLQGNPAGAHHPDELAGFIGLAGPYDFLPMTNEDTQPVFFHPNYPPGSQPVSHVSRTAPPTFLGAARDDRLVDPQRNTLGLASRLQALHVPVTVKTYDGVSHATLIGAFGAPLRWLAPVLDDVVTFIQRTPPR</sequence>
<evidence type="ECO:0000313" key="5">
    <source>
        <dbReference type="Proteomes" id="UP000197446"/>
    </source>
</evidence>
<dbReference type="PANTHER" id="PTHR48081">
    <property type="entry name" value="AB HYDROLASE SUPERFAMILY PROTEIN C4A8.06C"/>
    <property type="match status" value="1"/>
</dbReference>
<comment type="caution">
    <text evidence="4">The sequence shown here is derived from an EMBL/GenBank/DDBJ whole genome shotgun (WGS) entry which is preliminary data.</text>
</comment>
<dbReference type="SUPFAM" id="SSF53474">
    <property type="entry name" value="alpha/beta-Hydrolases"/>
    <property type="match status" value="1"/>
</dbReference>
<proteinExistence type="predicted"/>
<feature type="chain" id="PRO_5012897205" evidence="2">
    <location>
        <begin position="29"/>
        <end position="295"/>
    </location>
</feature>
<dbReference type="OrthoDB" id="9771666at2"/>
<evidence type="ECO:0000259" key="3">
    <source>
        <dbReference type="Pfam" id="PF20434"/>
    </source>
</evidence>
<name>A0A254NDP8_9BURK</name>
<dbReference type="InterPro" id="IPR049492">
    <property type="entry name" value="BD-FAE-like_dom"/>
</dbReference>
<dbReference type="Pfam" id="PF20434">
    <property type="entry name" value="BD-FAE"/>
    <property type="match status" value="1"/>
</dbReference>
<dbReference type="PANTHER" id="PTHR48081:SF9">
    <property type="entry name" value="CARBOXYLESTERASE"/>
    <property type="match status" value="1"/>
</dbReference>
<dbReference type="Proteomes" id="UP000197446">
    <property type="component" value="Unassembled WGS sequence"/>
</dbReference>
<dbReference type="GO" id="GO:0016787">
    <property type="term" value="F:hydrolase activity"/>
    <property type="evidence" value="ECO:0007669"/>
    <property type="project" value="UniProtKB-KW"/>
</dbReference>
<keyword evidence="2" id="KW-0732">Signal</keyword>
<organism evidence="4 5">
    <name type="scientific">Roseateles puraquae</name>
    <dbReference type="NCBI Taxonomy" id="431059"/>
    <lineage>
        <taxon>Bacteria</taxon>
        <taxon>Pseudomonadati</taxon>
        <taxon>Pseudomonadota</taxon>
        <taxon>Betaproteobacteria</taxon>
        <taxon>Burkholderiales</taxon>
        <taxon>Sphaerotilaceae</taxon>
        <taxon>Roseateles</taxon>
    </lineage>
</organism>
<accession>A0A254NDP8</accession>
<gene>
    <name evidence="4" type="ORF">CDO81_07930</name>
</gene>
<evidence type="ECO:0000313" key="4">
    <source>
        <dbReference type="EMBL" id="OWR04507.1"/>
    </source>
</evidence>
<dbReference type="Gene3D" id="3.40.50.1820">
    <property type="entry name" value="alpha/beta hydrolase"/>
    <property type="match status" value="1"/>
</dbReference>
<keyword evidence="1" id="KW-0378">Hydrolase</keyword>
<dbReference type="AlphaFoldDB" id="A0A254NDP8"/>
<dbReference type="InterPro" id="IPR050300">
    <property type="entry name" value="GDXG_lipolytic_enzyme"/>
</dbReference>
<dbReference type="InterPro" id="IPR029058">
    <property type="entry name" value="AB_hydrolase_fold"/>
</dbReference>
<evidence type="ECO:0000256" key="2">
    <source>
        <dbReference type="SAM" id="SignalP"/>
    </source>
</evidence>
<protein>
    <submittedName>
        <fullName evidence="4">Esterase</fullName>
    </submittedName>
</protein>
<feature type="domain" description="BD-FAE-like" evidence="3">
    <location>
        <begin position="54"/>
        <end position="238"/>
    </location>
</feature>
<dbReference type="PROSITE" id="PS51257">
    <property type="entry name" value="PROKAR_LIPOPROTEIN"/>
    <property type="match status" value="1"/>
</dbReference>
<keyword evidence="5" id="KW-1185">Reference proteome</keyword>
<dbReference type="EMBL" id="NISI01000002">
    <property type="protein sequence ID" value="OWR04507.1"/>
    <property type="molecule type" value="Genomic_DNA"/>
</dbReference>
<feature type="signal peptide" evidence="2">
    <location>
        <begin position="1"/>
        <end position="28"/>
    </location>
</feature>